<keyword evidence="1" id="KW-0812">Transmembrane</keyword>
<evidence type="ECO:0000313" key="4">
    <source>
        <dbReference type="Proteomes" id="UP000004946"/>
    </source>
</evidence>
<organism evidence="3 4">
    <name type="scientific">Parascardovia denticolens DSM 10105 = JCM 12538</name>
    <dbReference type="NCBI Taxonomy" id="864564"/>
    <lineage>
        <taxon>Bacteria</taxon>
        <taxon>Bacillati</taxon>
        <taxon>Actinomycetota</taxon>
        <taxon>Actinomycetes</taxon>
        <taxon>Bifidobacteriales</taxon>
        <taxon>Bifidobacteriaceae</taxon>
        <taxon>Parascardovia</taxon>
    </lineage>
</organism>
<dbReference type="Proteomes" id="UP000004946">
    <property type="component" value="Chromosome"/>
</dbReference>
<protein>
    <recommendedName>
        <fullName evidence="2">Alpha/beta hydrolase fold-5 domain-containing protein</fullName>
    </recommendedName>
</protein>
<dbReference type="Pfam" id="PF12695">
    <property type="entry name" value="Abhydrolase_5"/>
    <property type="match status" value="1"/>
</dbReference>
<proteinExistence type="predicted"/>
<name>E6K036_PARDN</name>
<comment type="caution">
    <text evidence="3">The sequence shown here is derived from an EMBL/GenBank/DDBJ whole genome shotgun (WGS) entry which is preliminary data.</text>
</comment>
<evidence type="ECO:0000313" key="3">
    <source>
        <dbReference type="EMBL" id="EFT84148.1"/>
    </source>
</evidence>
<accession>E6K036</accession>
<dbReference type="InterPro" id="IPR029058">
    <property type="entry name" value="AB_hydrolase_fold"/>
</dbReference>
<dbReference type="HOGENOM" id="CLU_077889_0_0_11"/>
<dbReference type="Gene3D" id="3.40.50.1820">
    <property type="entry name" value="alpha/beta hydrolase"/>
    <property type="match status" value="1"/>
</dbReference>
<sequence length="309" mass="34169">MIYLCLAIMRMFLARKIRNSKQARMERGRMNQADQTGKTGKVIQANQEGVSPDEVLKEIKERPTRRWNWARRVLLALLAVVLVALAGMGVWLADYYHADGVYDRVAQQAVSLEVAQNKSEIVVGDRKAQTGIVFYPGAKVDPAAYMPLMLRLAKQGYYCVIVKMPVNLAVLKAGAADSVIARHRSVSRWWIAGHSMGGAMAAQYASKHTDQLQGVILLAAYSTQDISRTKLAVLTIYGSKDGVLNRAHLAKYKKNLPVTSQQTVEIPGGNHARFGDYGLQKAMVRLPSPGLISKARQQRQSSDSFASIR</sequence>
<gene>
    <name evidence="3" type="ORF">HMPREF0620_1153</name>
</gene>
<keyword evidence="4" id="KW-1185">Reference proteome</keyword>
<keyword evidence="1" id="KW-0472">Membrane</keyword>
<dbReference type="eggNOG" id="COG2267">
    <property type="taxonomic scope" value="Bacteria"/>
</dbReference>
<dbReference type="EMBL" id="AEON01000001">
    <property type="protein sequence ID" value="EFT84148.1"/>
    <property type="molecule type" value="Genomic_DNA"/>
</dbReference>
<dbReference type="AlphaFoldDB" id="E6K036"/>
<evidence type="ECO:0000256" key="1">
    <source>
        <dbReference type="SAM" id="Phobius"/>
    </source>
</evidence>
<keyword evidence="1" id="KW-1133">Transmembrane helix</keyword>
<feature type="transmembrane region" description="Helical" evidence="1">
    <location>
        <begin position="73"/>
        <end position="93"/>
    </location>
</feature>
<dbReference type="InterPro" id="IPR029059">
    <property type="entry name" value="AB_hydrolase_5"/>
</dbReference>
<evidence type="ECO:0000259" key="2">
    <source>
        <dbReference type="Pfam" id="PF12695"/>
    </source>
</evidence>
<feature type="domain" description="Alpha/beta hydrolase fold-5" evidence="2">
    <location>
        <begin position="131"/>
        <end position="282"/>
    </location>
</feature>
<dbReference type="GO" id="GO:0016787">
    <property type="term" value="F:hydrolase activity"/>
    <property type="evidence" value="ECO:0007669"/>
    <property type="project" value="InterPro"/>
</dbReference>
<dbReference type="KEGG" id="pdo:PSDT_0505"/>
<dbReference type="PATRIC" id="fig|864564.6.peg.557"/>
<reference evidence="3 4" key="1">
    <citation type="submission" date="2010-12" db="EMBL/GenBank/DDBJ databases">
        <authorList>
            <person name="Muzny D."/>
            <person name="Qin X."/>
            <person name="Buhay C."/>
            <person name="Dugan-Rocha S."/>
            <person name="Ding Y."/>
            <person name="Chen G."/>
            <person name="Hawes A."/>
            <person name="Holder M."/>
            <person name="Jhangiani S."/>
            <person name="Johnson A."/>
            <person name="Khan Z."/>
            <person name="Li Z."/>
            <person name="Liu W."/>
            <person name="Liu X."/>
            <person name="Perez L."/>
            <person name="Shen H."/>
            <person name="Wang Q."/>
            <person name="Watt J."/>
            <person name="Xi L."/>
            <person name="Xin Y."/>
            <person name="Zhou J."/>
            <person name="Deng J."/>
            <person name="Jiang H."/>
            <person name="Liu Y."/>
            <person name="Qu J."/>
            <person name="Song X.-Z."/>
            <person name="Zhang L."/>
            <person name="Villasana D."/>
            <person name="Johnson A."/>
            <person name="Liu J."/>
            <person name="Liyanage D."/>
            <person name="Lorensuhewa L."/>
            <person name="Robinson T."/>
            <person name="Song A."/>
            <person name="Song B.-B."/>
            <person name="Dinh H."/>
            <person name="Thornton R."/>
            <person name="Coyle M."/>
            <person name="Francisco L."/>
            <person name="Jackson L."/>
            <person name="Javaid M."/>
            <person name="Korchina V."/>
            <person name="Kovar C."/>
            <person name="Mata R."/>
            <person name="Mathew T."/>
            <person name="Ngo R."/>
            <person name="Nguyen L."/>
            <person name="Nguyen N."/>
            <person name="Okwuonu G."/>
            <person name="Ongeri F."/>
            <person name="Pham C."/>
            <person name="Simmons D."/>
            <person name="Wilczek-Boney K."/>
            <person name="Hale W."/>
            <person name="Jakkamsetti A."/>
            <person name="Pham P."/>
            <person name="Ruth R."/>
            <person name="San Lucas F."/>
            <person name="Warren J."/>
            <person name="Zhang J."/>
            <person name="Zhao Z."/>
            <person name="Zhou C."/>
            <person name="Zhu D."/>
            <person name="Lee S."/>
            <person name="Bess C."/>
            <person name="Blankenburg K."/>
            <person name="Forbes L."/>
            <person name="Fu Q."/>
            <person name="Gubbala S."/>
            <person name="Hirani K."/>
            <person name="Jayaseelan J.C."/>
            <person name="Lara F."/>
            <person name="Munidasa M."/>
            <person name="Palculict T."/>
            <person name="Patil S."/>
            <person name="Pu L.-L."/>
            <person name="Saada N."/>
            <person name="Tang L."/>
            <person name="Weissenberger G."/>
            <person name="Zhu Y."/>
            <person name="Hemphill L."/>
            <person name="Shang Y."/>
            <person name="Youmans B."/>
            <person name="Ayvaz T."/>
            <person name="Ross M."/>
            <person name="Santibanez J."/>
            <person name="Aqrawi P."/>
            <person name="Gross S."/>
            <person name="Joshi V."/>
            <person name="Fowler G."/>
            <person name="Nazareth L."/>
            <person name="Reid J."/>
            <person name="Worley K."/>
            <person name="Petrosino J."/>
            <person name="Highlander S."/>
            <person name="Gibbs R."/>
        </authorList>
    </citation>
    <scope>NUCLEOTIDE SEQUENCE [LARGE SCALE GENOMIC DNA]</scope>
    <source>
        <strain evidence="3 4">DSM 10105</strain>
    </source>
</reference>
<dbReference type="SUPFAM" id="SSF53474">
    <property type="entry name" value="alpha/beta-Hydrolases"/>
    <property type="match status" value="1"/>
</dbReference>